<evidence type="ECO:0000313" key="8">
    <source>
        <dbReference type="Proteomes" id="UP000469558"/>
    </source>
</evidence>
<proteinExistence type="inferred from homology"/>
<dbReference type="GO" id="GO:0020037">
    <property type="term" value="F:heme binding"/>
    <property type="evidence" value="ECO:0007669"/>
    <property type="project" value="InterPro"/>
</dbReference>
<dbReference type="Gene3D" id="1.10.630.10">
    <property type="entry name" value="Cytochrome P450"/>
    <property type="match status" value="1"/>
</dbReference>
<keyword evidence="8" id="KW-1185">Reference proteome</keyword>
<dbReference type="InterPro" id="IPR001128">
    <property type="entry name" value="Cyt_P450"/>
</dbReference>
<dbReference type="SUPFAM" id="SSF48264">
    <property type="entry name" value="Cytochrome P450"/>
    <property type="match status" value="1"/>
</dbReference>
<dbReference type="InterPro" id="IPR017972">
    <property type="entry name" value="Cyt_P450_CS"/>
</dbReference>
<evidence type="ECO:0000256" key="4">
    <source>
        <dbReference type="ARBA" id="ARBA00023004"/>
    </source>
</evidence>
<dbReference type="PRINTS" id="PR00465">
    <property type="entry name" value="EP450IV"/>
</dbReference>
<protein>
    <submittedName>
        <fullName evidence="7">Cytochrome P450 monooxygenase sdnE</fullName>
    </submittedName>
</protein>
<dbReference type="AlphaFoldDB" id="A0A8T9C714"/>
<dbReference type="GO" id="GO:0016705">
    <property type="term" value="F:oxidoreductase activity, acting on paired donors, with incorporation or reduction of molecular oxygen"/>
    <property type="evidence" value="ECO:0007669"/>
    <property type="project" value="InterPro"/>
</dbReference>
<reference evidence="7 8" key="1">
    <citation type="submission" date="2018-05" db="EMBL/GenBank/DDBJ databases">
        <title>Genome sequencing and assembly of the regulated plant pathogen Lachnellula willkommii and related sister species for the development of diagnostic species identification markers.</title>
        <authorList>
            <person name="Giroux E."/>
            <person name="Bilodeau G."/>
        </authorList>
    </citation>
    <scope>NUCLEOTIDE SEQUENCE [LARGE SCALE GENOMIC DNA]</scope>
    <source>
        <strain evidence="7 8">CBS 268.59</strain>
    </source>
</reference>
<keyword evidence="6" id="KW-0560">Oxidoreductase</keyword>
<dbReference type="OrthoDB" id="1470350at2759"/>
<dbReference type="CDD" id="cd11059">
    <property type="entry name" value="CYP_fungal"/>
    <property type="match status" value="1"/>
</dbReference>
<comment type="cofactor">
    <cofactor evidence="1 5">
        <name>heme</name>
        <dbReference type="ChEBI" id="CHEBI:30413"/>
    </cofactor>
</comment>
<keyword evidence="6 7" id="KW-0503">Monooxygenase</keyword>
<evidence type="ECO:0000256" key="1">
    <source>
        <dbReference type="ARBA" id="ARBA00001971"/>
    </source>
</evidence>
<dbReference type="PANTHER" id="PTHR24305:SF166">
    <property type="entry name" value="CYTOCHROME P450 12A4, MITOCHONDRIAL-RELATED"/>
    <property type="match status" value="1"/>
</dbReference>
<evidence type="ECO:0000256" key="6">
    <source>
        <dbReference type="RuleBase" id="RU000461"/>
    </source>
</evidence>
<dbReference type="GO" id="GO:0005506">
    <property type="term" value="F:iron ion binding"/>
    <property type="evidence" value="ECO:0007669"/>
    <property type="project" value="InterPro"/>
</dbReference>
<name>A0A8T9C714_9HELO</name>
<dbReference type="InterPro" id="IPR002403">
    <property type="entry name" value="Cyt_P450_E_grp-IV"/>
</dbReference>
<evidence type="ECO:0000256" key="3">
    <source>
        <dbReference type="ARBA" id="ARBA00022723"/>
    </source>
</evidence>
<gene>
    <name evidence="7" type="primary">sdnE_3</name>
    <name evidence="7" type="ORF">LSUE1_G004680</name>
</gene>
<sequence length="532" mass="60339">MFSPSIPALSLIALFFLTTYKFIIYPAFLSPLSKIPNAHWSSPFSPFWILWIRYCSYENRSLHAAHLKCGSVIRLGPNDLSVSDVNGLRTVYSGGFEKGQWYSIFDNYGVPCMFSSWDSRTHSARKRMISNVYSKSVLSNSSALKRQAQVILHDRLLPVLRSASLSKTGRGIDIHDIWNATSMDFITAYQFGLSKGSNFLQNESERQHWLSLYHSRKTHTFFNQELPKLTRFLRYFHVNLVPPWVDDANKELEEWCQDRCSDTTKSMDGGSKDSDVGNKPVVMDAIISGISKEKTKGDDSVLSSTTLKHQELSVASEMIDHLAAGHETSGITLTYISWYLSRDPPLQDKLRKELLTLNPSIKLASQSSENKIPSSKDLDALPLLHAVVMETLRLRAAIPGGQPRMTPYPSCTLGPYTDIPGGVRVAAQAHTVHRNAEVYPDPERWDHKRWMDDENGYSEEQRKERDRWFWAFSSGGRMCIGSNFAMHEIKLVIAAVYSNFKTYIVDDEGIEQSDGYTCGPESNHLFLRIEKI</sequence>
<feature type="binding site" description="axial binding residue" evidence="5">
    <location>
        <position position="479"/>
    </location>
    <ligand>
        <name>heme</name>
        <dbReference type="ChEBI" id="CHEBI:30413"/>
    </ligand>
    <ligandPart>
        <name>Fe</name>
        <dbReference type="ChEBI" id="CHEBI:18248"/>
    </ligandPart>
</feature>
<evidence type="ECO:0000256" key="5">
    <source>
        <dbReference type="PIRSR" id="PIRSR602403-1"/>
    </source>
</evidence>
<dbReference type="PRINTS" id="PR00385">
    <property type="entry name" value="P450"/>
</dbReference>
<comment type="similarity">
    <text evidence="2 6">Belongs to the cytochrome P450 family.</text>
</comment>
<keyword evidence="3 5" id="KW-0479">Metal-binding</keyword>
<keyword evidence="4 5" id="KW-0408">Iron</keyword>
<dbReference type="InterPro" id="IPR050121">
    <property type="entry name" value="Cytochrome_P450_monoxygenase"/>
</dbReference>
<dbReference type="EMBL" id="QGMK01000920">
    <property type="protein sequence ID" value="TVY75893.1"/>
    <property type="molecule type" value="Genomic_DNA"/>
</dbReference>
<dbReference type="InterPro" id="IPR036396">
    <property type="entry name" value="Cyt_P450_sf"/>
</dbReference>
<keyword evidence="5 6" id="KW-0349">Heme</keyword>
<evidence type="ECO:0000256" key="2">
    <source>
        <dbReference type="ARBA" id="ARBA00010617"/>
    </source>
</evidence>
<evidence type="ECO:0000313" key="7">
    <source>
        <dbReference type="EMBL" id="TVY75893.1"/>
    </source>
</evidence>
<accession>A0A8T9C714</accession>
<dbReference type="PROSITE" id="PS00086">
    <property type="entry name" value="CYTOCHROME_P450"/>
    <property type="match status" value="1"/>
</dbReference>
<dbReference type="Proteomes" id="UP000469558">
    <property type="component" value="Unassembled WGS sequence"/>
</dbReference>
<comment type="caution">
    <text evidence="7">The sequence shown here is derived from an EMBL/GenBank/DDBJ whole genome shotgun (WGS) entry which is preliminary data.</text>
</comment>
<dbReference type="Pfam" id="PF00067">
    <property type="entry name" value="p450"/>
    <property type="match status" value="1"/>
</dbReference>
<dbReference type="GO" id="GO:0004497">
    <property type="term" value="F:monooxygenase activity"/>
    <property type="evidence" value="ECO:0007669"/>
    <property type="project" value="UniProtKB-KW"/>
</dbReference>
<dbReference type="PANTHER" id="PTHR24305">
    <property type="entry name" value="CYTOCHROME P450"/>
    <property type="match status" value="1"/>
</dbReference>
<organism evidence="7 8">
    <name type="scientific">Lachnellula suecica</name>
    <dbReference type="NCBI Taxonomy" id="602035"/>
    <lineage>
        <taxon>Eukaryota</taxon>
        <taxon>Fungi</taxon>
        <taxon>Dikarya</taxon>
        <taxon>Ascomycota</taxon>
        <taxon>Pezizomycotina</taxon>
        <taxon>Leotiomycetes</taxon>
        <taxon>Helotiales</taxon>
        <taxon>Lachnaceae</taxon>
        <taxon>Lachnellula</taxon>
    </lineage>
</organism>